<dbReference type="EMBL" id="CP021121">
    <property type="protein sequence ID" value="ARQ70512.1"/>
    <property type="molecule type" value="Genomic_DNA"/>
</dbReference>
<evidence type="ECO:0000259" key="1">
    <source>
        <dbReference type="Pfam" id="PF19054"/>
    </source>
</evidence>
<proteinExistence type="predicted"/>
<name>A0A1W7D0I1_9ACTN</name>
<evidence type="ECO:0000313" key="3">
    <source>
        <dbReference type="Proteomes" id="UP000194218"/>
    </source>
</evidence>
<keyword evidence="3" id="KW-1185">Reference proteome</keyword>
<dbReference type="InterPro" id="IPR043917">
    <property type="entry name" value="DUF5753"/>
</dbReference>
<gene>
    <name evidence="2" type="ORF">CAG99_18175</name>
</gene>
<reference evidence="2 3" key="1">
    <citation type="submission" date="2017-05" db="EMBL/GenBank/DDBJ databases">
        <title>Complete genome sequence of Streptomyces sp. SCSIO 03032 revealed the diverse biosynthetic pathways for its bioactive secondary metabolites.</title>
        <authorList>
            <person name="Ma L."/>
            <person name="Zhu Y."/>
            <person name="Zhang W."/>
            <person name="Zhang G."/>
            <person name="Tian X."/>
            <person name="Zhang S."/>
            <person name="Zhang C."/>
        </authorList>
    </citation>
    <scope>NUCLEOTIDE SEQUENCE [LARGE SCALE GENOMIC DNA]</scope>
    <source>
        <strain evidence="2 3">SCSIO 03032</strain>
    </source>
</reference>
<organism evidence="2 3">
    <name type="scientific">Streptomyces marincola</name>
    <dbReference type="NCBI Taxonomy" id="2878388"/>
    <lineage>
        <taxon>Bacteria</taxon>
        <taxon>Bacillati</taxon>
        <taxon>Actinomycetota</taxon>
        <taxon>Actinomycetes</taxon>
        <taxon>Kitasatosporales</taxon>
        <taxon>Streptomycetaceae</taxon>
        <taxon>Streptomyces</taxon>
    </lineage>
</organism>
<evidence type="ECO:0000313" key="2">
    <source>
        <dbReference type="EMBL" id="ARQ70512.1"/>
    </source>
</evidence>
<dbReference type="KEGG" id="smao:CAG99_18175"/>
<dbReference type="Proteomes" id="UP000194218">
    <property type="component" value="Chromosome"/>
</dbReference>
<protein>
    <recommendedName>
        <fullName evidence="1">DUF5753 domain-containing protein</fullName>
    </recommendedName>
</protein>
<dbReference type="AlphaFoldDB" id="A0A1W7D0I1"/>
<dbReference type="Pfam" id="PF19054">
    <property type="entry name" value="DUF5753"/>
    <property type="match status" value="1"/>
</dbReference>
<feature type="domain" description="DUF5753" evidence="1">
    <location>
        <begin position="23"/>
        <end position="69"/>
    </location>
</feature>
<accession>A0A1W7D0I1</accession>
<sequence>MVVIPLFLQSTVGLKGEVEATAAFAVWLEHLTGATMLEQFPDVSHYLKAWDELTAAALSPAASERFIRDLAEDIT</sequence>